<accession>A0ABS5Z800</accession>
<dbReference type="InterPro" id="IPR011990">
    <property type="entry name" value="TPR-like_helical_dom_sf"/>
</dbReference>
<dbReference type="Gene3D" id="1.25.40.10">
    <property type="entry name" value="Tetratricopeptide repeat domain"/>
    <property type="match status" value="1"/>
</dbReference>
<dbReference type="Pfam" id="PF14559">
    <property type="entry name" value="TPR_19"/>
    <property type="match status" value="1"/>
</dbReference>
<evidence type="ECO:0000313" key="2">
    <source>
        <dbReference type="EMBL" id="MBU2709441.1"/>
    </source>
</evidence>
<feature type="compositionally biased region" description="Basic and acidic residues" evidence="1">
    <location>
        <begin position="118"/>
        <end position="127"/>
    </location>
</feature>
<dbReference type="EMBL" id="JAGSOY010000001">
    <property type="protein sequence ID" value="MBU2709441.1"/>
    <property type="molecule type" value="Genomic_DNA"/>
</dbReference>
<comment type="caution">
    <text evidence="2">The sequence shown here is derived from an EMBL/GenBank/DDBJ whole genome shotgun (WGS) entry which is preliminary data.</text>
</comment>
<feature type="compositionally biased region" description="Polar residues" evidence="1">
    <location>
        <begin position="87"/>
        <end position="116"/>
    </location>
</feature>
<dbReference type="RefSeq" id="WP_215817613.1">
    <property type="nucleotide sequence ID" value="NZ_JAGSOY010000001.1"/>
</dbReference>
<protein>
    <submittedName>
        <fullName evidence="2">Tetratricopeptide repeat protein</fullName>
    </submittedName>
</protein>
<gene>
    <name evidence="2" type="ORF">KCG35_00055</name>
</gene>
<dbReference type="Proteomes" id="UP000690515">
    <property type="component" value="Unassembled WGS sequence"/>
</dbReference>
<organism evidence="2 3">
    <name type="scientific">Zooshikella harenae</name>
    <dbReference type="NCBI Taxonomy" id="2827238"/>
    <lineage>
        <taxon>Bacteria</taxon>
        <taxon>Pseudomonadati</taxon>
        <taxon>Pseudomonadota</taxon>
        <taxon>Gammaproteobacteria</taxon>
        <taxon>Oceanospirillales</taxon>
        <taxon>Zooshikellaceae</taxon>
        <taxon>Zooshikella</taxon>
    </lineage>
</organism>
<proteinExistence type="predicted"/>
<reference evidence="2 3" key="1">
    <citation type="submission" date="2021-04" db="EMBL/GenBank/DDBJ databases">
        <authorList>
            <person name="Pira H."/>
            <person name="Risdian C."/>
            <person name="Wink J."/>
        </authorList>
    </citation>
    <scope>NUCLEOTIDE SEQUENCE [LARGE SCALE GENOMIC DNA]</scope>
    <source>
        <strain evidence="2 3">WH53</strain>
    </source>
</reference>
<feature type="region of interest" description="Disordered" evidence="1">
    <location>
        <begin position="35"/>
        <end position="127"/>
    </location>
</feature>
<dbReference type="SUPFAM" id="SSF48452">
    <property type="entry name" value="TPR-like"/>
    <property type="match status" value="1"/>
</dbReference>
<feature type="compositionally biased region" description="Low complexity" evidence="1">
    <location>
        <begin position="64"/>
        <end position="79"/>
    </location>
</feature>
<keyword evidence="3" id="KW-1185">Reference proteome</keyword>
<name>A0ABS5Z800_9GAMM</name>
<evidence type="ECO:0000256" key="1">
    <source>
        <dbReference type="SAM" id="MobiDB-lite"/>
    </source>
</evidence>
<evidence type="ECO:0000313" key="3">
    <source>
        <dbReference type="Proteomes" id="UP000690515"/>
    </source>
</evidence>
<sequence length="236" mass="26460">MQSIHGQHSKLMIVLGILVALAGCRSNPYLVPADRDPGTGMVPGQGGYQQAPVESRYPTDQHGRYPQQQPQQQYPQQGYPDDRYNQAPPSQEYPQSRGDTNGGYTVEQNANSQQPYDQYDRRASVSQVERDRYAYVSRPESTTSSNSAVRKLINTAKRQRAEGNLGGAAATLERALRVSPQDPNVYYELASVRLMQHNYRQAEQLARRGLTLTRDAGMKARFRDLIRESQTIATQG</sequence>